<organism evidence="1 2">
    <name type="scientific">Pristionchus pacificus</name>
    <name type="common">Parasitic nematode worm</name>
    <dbReference type="NCBI Taxonomy" id="54126"/>
    <lineage>
        <taxon>Eukaryota</taxon>
        <taxon>Metazoa</taxon>
        <taxon>Ecdysozoa</taxon>
        <taxon>Nematoda</taxon>
        <taxon>Chromadorea</taxon>
        <taxon>Rhabditida</taxon>
        <taxon>Rhabditina</taxon>
        <taxon>Diplogasteromorpha</taxon>
        <taxon>Diplogasteroidea</taxon>
        <taxon>Neodiplogasteridae</taxon>
        <taxon>Pristionchus</taxon>
    </lineage>
</organism>
<dbReference type="OrthoDB" id="5877640at2759"/>
<dbReference type="EnsemblMetazoa" id="PPA23553.1">
    <property type="protein sequence ID" value="PPA23553.1"/>
    <property type="gene ID" value="WBGene00113107"/>
</dbReference>
<evidence type="ECO:0000313" key="1">
    <source>
        <dbReference type="EnsemblMetazoa" id="PPA23553.1"/>
    </source>
</evidence>
<reference evidence="2" key="1">
    <citation type="journal article" date="2008" name="Nat. Genet.">
        <title>The Pristionchus pacificus genome provides a unique perspective on nematode lifestyle and parasitism.</title>
        <authorList>
            <person name="Dieterich C."/>
            <person name="Clifton S.W."/>
            <person name="Schuster L.N."/>
            <person name="Chinwalla A."/>
            <person name="Delehaunty K."/>
            <person name="Dinkelacker I."/>
            <person name="Fulton L."/>
            <person name="Fulton R."/>
            <person name="Godfrey J."/>
            <person name="Minx P."/>
            <person name="Mitreva M."/>
            <person name="Roeseler W."/>
            <person name="Tian H."/>
            <person name="Witte H."/>
            <person name="Yang S.P."/>
            <person name="Wilson R.K."/>
            <person name="Sommer R.J."/>
        </authorList>
    </citation>
    <scope>NUCLEOTIDE SEQUENCE [LARGE SCALE GENOMIC DNA]</scope>
    <source>
        <strain evidence="2">PS312</strain>
    </source>
</reference>
<dbReference type="Proteomes" id="UP000005239">
    <property type="component" value="Unassembled WGS sequence"/>
</dbReference>
<accession>A0A2A6B2K2</accession>
<protein>
    <submittedName>
        <fullName evidence="1">Uncharacterized protein</fullName>
    </submittedName>
</protein>
<gene>
    <name evidence="1" type="primary">WBGene00113107</name>
</gene>
<name>A0A2A6B2K2_PRIPA</name>
<sequence>MSSIPYQIYAEMDEERNGRTAKTSWNPQDRGRSLVSMRTFYAFGARSSSISGRSSSVVPSSIPAHYNPPGYSHRSVRSSVIPDSPFTRNAPTRATISSTYIRPSTAVPYRSFATPLRSPSYTRFTTPHRAFSPIERARPVSRTILSPACSPPRRVESRSTVDASRPHSVIDIDNVTTVTTPVPTVDEKSLVELDDLRSRNRALEEELAKLQLKIKDGDKSNMELKRRLLESEAEAKVWRTKAEHIAEPQIIEVVRPAKPDIVMHHHAIDETLYDKLENTAEKLAKLNAVNDLKLLQSHIESALTEITSK</sequence>
<keyword evidence="2" id="KW-1185">Reference proteome</keyword>
<reference evidence="1" key="2">
    <citation type="submission" date="2022-06" db="UniProtKB">
        <authorList>
            <consortium name="EnsemblMetazoa"/>
        </authorList>
    </citation>
    <scope>IDENTIFICATION</scope>
    <source>
        <strain evidence="1">PS312</strain>
    </source>
</reference>
<dbReference type="AlphaFoldDB" id="A0A2A6B2K2"/>
<accession>A0A8R1UGA3</accession>
<proteinExistence type="predicted"/>
<evidence type="ECO:0000313" key="2">
    <source>
        <dbReference type="Proteomes" id="UP000005239"/>
    </source>
</evidence>